<evidence type="ECO:0000256" key="3">
    <source>
        <dbReference type="ARBA" id="ARBA00023163"/>
    </source>
</evidence>
<reference evidence="6" key="1">
    <citation type="submission" date="2024-06" db="EMBL/GenBank/DDBJ databases">
        <title>Caproicibacterium argilliputei sp. nov, a novel caproic acid producing anaerobic bacterium isolated from pit mud.</title>
        <authorList>
            <person name="Zeng C."/>
        </authorList>
    </citation>
    <scope>NUCLEOTIDE SEQUENCE [LARGE SCALE GENOMIC DNA]</scope>
    <source>
        <strain evidence="6">ZCY20-5</strain>
    </source>
</reference>
<reference evidence="5 6" key="2">
    <citation type="submission" date="2024-06" db="EMBL/GenBank/DDBJ databases">
        <title>Caproicibacterium argilliputei sp. nov, a novel caproic acid producing anaerobic bacterium isolated from pit mud.</title>
        <authorList>
            <person name="Xia S."/>
        </authorList>
    </citation>
    <scope>NUCLEOTIDE SEQUENCE [LARGE SCALE GENOMIC DNA]</scope>
    <source>
        <strain evidence="5 6">ZCY20-5</strain>
    </source>
</reference>
<dbReference type="KEGG" id="carl:PXC00_02660"/>
<evidence type="ECO:0000313" key="5">
    <source>
        <dbReference type="EMBL" id="WOC32794.1"/>
    </source>
</evidence>
<keyword evidence="3" id="KW-0804">Transcription</keyword>
<dbReference type="CDD" id="cd07377">
    <property type="entry name" value="WHTH_GntR"/>
    <property type="match status" value="1"/>
</dbReference>
<keyword evidence="6" id="KW-1185">Reference proteome</keyword>
<organism evidence="5 6">
    <name type="scientific">Caproicibacterium argilliputei</name>
    <dbReference type="NCBI Taxonomy" id="3030016"/>
    <lineage>
        <taxon>Bacteria</taxon>
        <taxon>Bacillati</taxon>
        <taxon>Bacillota</taxon>
        <taxon>Clostridia</taxon>
        <taxon>Eubacteriales</taxon>
        <taxon>Oscillospiraceae</taxon>
        <taxon>Caproicibacterium</taxon>
    </lineage>
</organism>
<reference evidence="6" key="3">
    <citation type="submission" date="2024-06" db="EMBL/GenBank/DDBJ databases">
        <authorList>
            <person name="Zeng C."/>
        </authorList>
    </citation>
    <scope>NUCLEOTIDE SEQUENCE [LARGE SCALE GENOMIC DNA]</scope>
    <source>
        <strain evidence="6">ZCY20-5</strain>
    </source>
</reference>
<dbReference type="Gene3D" id="1.10.10.10">
    <property type="entry name" value="Winged helix-like DNA-binding domain superfamily/Winged helix DNA-binding domain"/>
    <property type="match status" value="1"/>
</dbReference>
<evidence type="ECO:0000256" key="1">
    <source>
        <dbReference type="ARBA" id="ARBA00023015"/>
    </source>
</evidence>
<dbReference type="Pfam" id="PF00392">
    <property type="entry name" value="GntR"/>
    <property type="match status" value="1"/>
</dbReference>
<evidence type="ECO:0000259" key="4">
    <source>
        <dbReference type="PROSITE" id="PS50949"/>
    </source>
</evidence>
<dbReference type="InterPro" id="IPR000524">
    <property type="entry name" value="Tscrpt_reg_HTH_GntR"/>
</dbReference>
<evidence type="ECO:0000313" key="6">
    <source>
        <dbReference type="Proteomes" id="UP001300604"/>
    </source>
</evidence>
<feature type="domain" description="HTH gntR-type" evidence="4">
    <location>
        <begin position="48"/>
        <end position="116"/>
    </location>
</feature>
<dbReference type="GO" id="GO:0003700">
    <property type="term" value="F:DNA-binding transcription factor activity"/>
    <property type="evidence" value="ECO:0007669"/>
    <property type="project" value="InterPro"/>
</dbReference>
<gene>
    <name evidence="5" type="ORF">PXC00_02660</name>
</gene>
<dbReference type="PROSITE" id="PS50949">
    <property type="entry name" value="HTH_GNTR"/>
    <property type="match status" value="1"/>
</dbReference>
<dbReference type="InterPro" id="IPR036388">
    <property type="entry name" value="WH-like_DNA-bd_sf"/>
</dbReference>
<dbReference type="SUPFAM" id="SSF46785">
    <property type="entry name" value="Winged helix' DNA-binding domain"/>
    <property type="match status" value="1"/>
</dbReference>
<protein>
    <submittedName>
        <fullName evidence="5">GntR family transcriptional regulator</fullName>
    </submittedName>
</protein>
<dbReference type="EMBL" id="CP135996">
    <property type="protein sequence ID" value="WOC32794.1"/>
    <property type="molecule type" value="Genomic_DNA"/>
</dbReference>
<name>A0AA97D9M6_9FIRM</name>
<proteinExistence type="predicted"/>
<dbReference type="SMART" id="SM00345">
    <property type="entry name" value="HTH_GNTR"/>
    <property type="match status" value="1"/>
</dbReference>
<keyword evidence="2" id="KW-0238">DNA-binding</keyword>
<sequence>MDSITQIFIERNAPILDSTTKLCILFIYSNEQEGGSPTEILISSASGQPIYNQIHTQIKALILSGQLHEGDILPSIRALARDLRISVITTKRAYDELEQEGLVYTVAGKGCFATRKNIRHMQEETRREVESKLHDVHSLAKACGLSTEEVINLYRALSKEEL</sequence>
<evidence type="ECO:0000256" key="2">
    <source>
        <dbReference type="ARBA" id="ARBA00023125"/>
    </source>
</evidence>
<dbReference type="RefSeq" id="WP_316935056.1">
    <property type="nucleotide sequence ID" value="NZ_CP135996.1"/>
</dbReference>
<dbReference type="InterPro" id="IPR036390">
    <property type="entry name" value="WH_DNA-bd_sf"/>
</dbReference>
<dbReference type="GO" id="GO:0003677">
    <property type="term" value="F:DNA binding"/>
    <property type="evidence" value="ECO:0007669"/>
    <property type="project" value="UniProtKB-KW"/>
</dbReference>
<dbReference type="Proteomes" id="UP001300604">
    <property type="component" value="Chromosome"/>
</dbReference>
<accession>A0AA97D9M6</accession>
<dbReference type="PANTHER" id="PTHR38445:SF7">
    <property type="entry name" value="GNTR-FAMILY TRANSCRIPTIONAL REGULATOR"/>
    <property type="match status" value="1"/>
</dbReference>
<keyword evidence="1" id="KW-0805">Transcription regulation</keyword>
<dbReference type="PANTHER" id="PTHR38445">
    <property type="entry name" value="HTH-TYPE TRANSCRIPTIONAL REPRESSOR YTRA"/>
    <property type="match status" value="1"/>
</dbReference>
<dbReference type="AlphaFoldDB" id="A0AA97D9M6"/>